<keyword evidence="5 7" id="KW-0472">Membrane</keyword>
<dbReference type="Pfam" id="PF08022">
    <property type="entry name" value="FAD_binding_8"/>
    <property type="match status" value="1"/>
</dbReference>
<organism evidence="9 10">
    <name type="scientific">Emiliania huxleyi (strain CCMP1516)</name>
    <dbReference type="NCBI Taxonomy" id="280463"/>
    <lineage>
        <taxon>Eukaryota</taxon>
        <taxon>Haptista</taxon>
        <taxon>Haptophyta</taxon>
        <taxon>Prymnesiophyceae</taxon>
        <taxon>Isochrysidales</taxon>
        <taxon>Noelaerhabdaceae</taxon>
        <taxon>Emiliania</taxon>
    </lineage>
</organism>
<feature type="region of interest" description="Disordered" evidence="6">
    <location>
        <begin position="625"/>
        <end position="645"/>
    </location>
</feature>
<feature type="domain" description="FAD-binding FR-type" evidence="8">
    <location>
        <begin position="375"/>
        <end position="508"/>
    </location>
</feature>
<dbReference type="Proteomes" id="UP000013827">
    <property type="component" value="Unassembled WGS sequence"/>
</dbReference>
<dbReference type="Gene3D" id="3.40.50.80">
    <property type="entry name" value="Nucleotide-binding domain of ferredoxin-NADP reductase (FNR) module"/>
    <property type="match status" value="1"/>
</dbReference>
<dbReference type="InterPro" id="IPR013130">
    <property type="entry name" value="Fe3_Rdtase_TM_dom"/>
</dbReference>
<evidence type="ECO:0000313" key="10">
    <source>
        <dbReference type="Proteomes" id="UP000013827"/>
    </source>
</evidence>
<evidence type="ECO:0000313" key="9">
    <source>
        <dbReference type="EnsemblProtists" id="EOD03830"/>
    </source>
</evidence>
<accession>A0A0D3HXU5</accession>
<keyword evidence="4" id="KW-0560">Oxidoreductase</keyword>
<dbReference type="Pfam" id="PF01794">
    <property type="entry name" value="Ferric_reduct"/>
    <property type="match status" value="1"/>
</dbReference>
<dbReference type="eggNOG" id="KOG0039">
    <property type="taxonomic scope" value="Eukaryota"/>
</dbReference>
<evidence type="ECO:0000256" key="2">
    <source>
        <dbReference type="ARBA" id="ARBA00022692"/>
    </source>
</evidence>
<dbReference type="GO" id="GO:0005886">
    <property type="term" value="C:plasma membrane"/>
    <property type="evidence" value="ECO:0007669"/>
    <property type="project" value="TreeGrafter"/>
</dbReference>
<feature type="compositionally biased region" description="Low complexity" evidence="6">
    <location>
        <begin position="626"/>
        <end position="636"/>
    </location>
</feature>
<dbReference type="SUPFAM" id="SSF52343">
    <property type="entry name" value="Ferredoxin reductase-like, C-terminal NADP-linked domain"/>
    <property type="match status" value="1"/>
</dbReference>
<dbReference type="Pfam" id="PF08030">
    <property type="entry name" value="NAD_binding_6"/>
    <property type="match status" value="1"/>
</dbReference>
<dbReference type="KEGG" id="ehx:EMIHUDRAFT_250790"/>
<evidence type="ECO:0000259" key="8">
    <source>
        <dbReference type="PROSITE" id="PS51384"/>
    </source>
</evidence>
<dbReference type="InterPro" id="IPR039261">
    <property type="entry name" value="FNR_nucleotide-bd"/>
</dbReference>
<evidence type="ECO:0000256" key="6">
    <source>
        <dbReference type="SAM" id="MobiDB-lite"/>
    </source>
</evidence>
<evidence type="ECO:0000256" key="1">
    <source>
        <dbReference type="ARBA" id="ARBA00004141"/>
    </source>
</evidence>
<reference evidence="10" key="1">
    <citation type="journal article" date="2013" name="Nature">
        <title>Pan genome of the phytoplankton Emiliania underpins its global distribution.</title>
        <authorList>
            <person name="Read B.A."/>
            <person name="Kegel J."/>
            <person name="Klute M.J."/>
            <person name="Kuo A."/>
            <person name="Lefebvre S.C."/>
            <person name="Maumus F."/>
            <person name="Mayer C."/>
            <person name="Miller J."/>
            <person name="Monier A."/>
            <person name="Salamov A."/>
            <person name="Young J."/>
            <person name="Aguilar M."/>
            <person name="Claverie J.M."/>
            <person name="Frickenhaus S."/>
            <person name="Gonzalez K."/>
            <person name="Herman E.K."/>
            <person name="Lin Y.C."/>
            <person name="Napier J."/>
            <person name="Ogata H."/>
            <person name="Sarno A.F."/>
            <person name="Shmutz J."/>
            <person name="Schroeder D."/>
            <person name="de Vargas C."/>
            <person name="Verret F."/>
            <person name="von Dassow P."/>
            <person name="Valentin K."/>
            <person name="Van de Peer Y."/>
            <person name="Wheeler G."/>
            <person name="Dacks J.B."/>
            <person name="Delwiche C.F."/>
            <person name="Dyhrman S.T."/>
            <person name="Glockner G."/>
            <person name="John U."/>
            <person name="Richards T."/>
            <person name="Worden A.Z."/>
            <person name="Zhang X."/>
            <person name="Grigoriev I.V."/>
            <person name="Allen A.E."/>
            <person name="Bidle K."/>
            <person name="Borodovsky M."/>
            <person name="Bowler C."/>
            <person name="Brownlee C."/>
            <person name="Cock J.M."/>
            <person name="Elias M."/>
            <person name="Gladyshev V.N."/>
            <person name="Groth M."/>
            <person name="Guda C."/>
            <person name="Hadaegh A."/>
            <person name="Iglesias-Rodriguez M.D."/>
            <person name="Jenkins J."/>
            <person name="Jones B.M."/>
            <person name="Lawson T."/>
            <person name="Leese F."/>
            <person name="Lindquist E."/>
            <person name="Lobanov A."/>
            <person name="Lomsadze A."/>
            <person name="Malik S.B."/>
            <person name="Marsh M.E."/>
            <person name="Mackinder L."/>
            <person name="Mock T."/>
            <person name="Mueller-Roeber B."/>
            <person name="Pagarete A."/>
            <person name="Parker M."/>
            <person name="Probert I."/>
            <person name="Quesneville H."/>
            <person name="Raines C."/>
            <person name="Rensing S.A."/>
            <person name="Riano-Pachon D.M."/>
            <person name="Richier S."/>
            <person name="Rokitta S."/>
            <person name="Shiraiwa Y."/>
            <person name="Soanes D.M."/>
            <person name="van der Giezen M."/>
            <person name="Wahlund T.M."/>
            <person name="Williams B."/>
            <person name="Wilson W."/>
            <person name="Wolfe G."/>
            <person name="Wurch L.L."/>
        </authorList>
    </citation>
    <scope>NUCLEOTIDE SEQUENCE</scope>
</reference>
<dbReference type="InterPro" id="IPR013121">
    <property type="entry name" value="Fe_red_NAD-bd_6"/>
</dbReference>
<evidence type="ECO:0000256" key="5">
    <source>
        <dbReference type="ARBA" id="ARBA00023136"/>
    </source>
</evidence>
<feature type="region of interest" description="Disordered" evidence="6">
    <location>
        <begin position="1"/>
        <end position="31"/>
    </location>
</feature>
<dbReference type="CDD" id="cd06186">
    <property type="entry name" value="NOX_Duox_like_FAD_NADP"/>
    <property type="match status" value="1"/>
</dbReference>
<comment type="subcellular location">
    <subcellularLocation>
        <location evidence="1">Membrane</location>
        <topology evidence="1">Multi-pass membrane protein</topology>
    </subcellularLocation>
</comment>
<feature type="transmembrane region" description="Helical" evidence="7">
    <location>
        <begin position="251"/>
        <end position="273"/>
    </location>
</feature>
<keyword evidence="2 7" id="KW-0812">Transmembrane</keyword>
<dbReference type="InterPro" id="IPR013112">
    <property type="entry name" value="FAD-bd_8"/>
</dbReference>
<dbReference type="STRING" id="2903.R1CNI4"/>
<feature type="transmembrane region" description="Helical" evidence="7">
    <location>
        <begin position="154"/>
        <end position="173"/>
    </location>
</feature>
<feature type="transmembrane region" description="Helical" evidence="7">
    <location>
        <begin position="328"/>
        <end position="346"/>
    </location>
</feature>
<feature type="transmembrane region" description="Helical" evidence="7">
    <location>
        <begin position="115"/>
        <end position="133"/>
    </location>
</feature>
<dbReference type="InterPro" id="IPR017938">
    <property type="entry name" value="Riboflavin_synthase-like_b-brl"/>
</dbReference>
<evidence type="ECO:0000256" key="3">
    <source>
        <dbReference type="ARBA" id="ARBA00022989"/>
    </source>
</evidence>
<dbReference type="EnsemblProtists" id="EOD03830">
    <property type="protein sequence ID" value="EOD03830"/>
    <property type="gene ID" value="EMIHUDRAFT_250790"/>
</dbReference>
<feature type="transmembrane region" description="Helical" evidence="7">
    <location>
        <begin position="293"/>
        <end position="316"/>
    </location>
</feature>
<dbReference type="RefSeq" id="XP_005756259.1">
    <property type="nucleotide sequence ID" value="XM_005756202.1"/>
</dbReference>
<reference evidence="9" key="2">
    <citation type="submission" date="2024-10" db="UniProtKB">
        <authorList>
            <consortium name="EnsemblProtists"/>
        </authorList>
    </citation>
    <scope>IDENTIFICATION</scope>
</reference>
<proteinExistence type="predicted"/>
<dbReference type="HOGENOM" id="CLU_019920_0_0_1"/>
<evidence type="ECO:0000256" key="4">
    <source>
        <dbReference type="ARBA" id="ARBA00023002"/>
    </source>
</evidence>
<keyword evidence="10" id="KW-1185">Reference proteome</keyword>
<dbReference type="OMA" id="IVIHRIF"/>
<dbReference type="PaxDb" id="2903-EOD03830"/>
<dbReference type="PANTHER" id="PTHR11972">
    <property type="entry name" value="NADPH OXIDASE"/>
    <property type="match status" value="1"/>
</dbReference>
<evidence type="ECO:0000256" key="7">
    <source>
        <dbReference type="SAM" id="Phobius"/>
    </source>
</evidence>
<dbReference type="AlphaFoldDB" id="A0A0D3HXU5"/>
<feature type="compositionally biased region" description="Low complexity" evidence="6">
    <location>
        <begin position="1"/>
        <end position="10"/>
    </location>
</feature>
<dbReference type="InterPro" id="IPR050369">
    <property type="entry name" value="RBOH/FRE"/>
</dbReference>
<keyword evidence="3 7" id="KW-1133">Transmembrane helix</keyword>
<sequence>MPRSASDPLLAVPPPPTSASSSIDQESPASDRQRAIRTAIALLAVAASYVLASTYSSPQVLQANRPPHSFTAPTVEGGGYCYTPPCNPFSGTFKSPLFRNPTAVVGTPPDMKRVVAFHGYLAALLGGSLLLQASPRLRAASSASVCLYRLWRGSFGAILFLLLSGSLLGWWAVDAAQLGKLKPWAHSTAVDNLKQLGSAAGHSLNLVLGLSLLPIGKRSSPVPPVYRTRKRSSLSAAFGLSWESALAYHRWLGGLGLGLMLVHVSLELAAWAFDGALVTNLLHYAPTHADTDINAWVIPLMEAVGAASLLAGAAALPAVRRRSYYTFYRLHLLLPLLLVATLVHSWDFWQTAMVGLWLYLLDKAELASLLALDLSGSRRCTLEACRPVGDDFVALALRFPRGAASARPGQVVYVQVPSLSWLQFHPFTVSDRGAKVGERASLSGGGTAHSPADAAVRHLSIKAGRKGSWTRGLHSLAASRLAEGGGQEGGAAPLRVRAIGPFGEPEERAAAHPQLILVAGGVGITPLSALAGAFIARAAAEPGSRPPTTSLRLVWVARDVRLFVEYALLLEELIALPRTSVRLYLTGKAQEERPLPACVGDNVTLGRPDLARLLPSLLGEMRREAAAPQPRAASAPDARRRGDGGAVLGAMEAGHAAPARASAPSGEGWWAGAAVRPHVFVCGPAVLEAGCRAA</sequence>
<dbReference type="GO" id="GO:0016491">
    <property type="term" value="F:oxidoreductase activity"/>
    <property type="evidence" value="ECO:0007669"/>
    <property type="project" value="UniProtKB-KW"/>
</dbReference>
<name>A0A0D3HXU5_EMIH1</name>
<dbReference type="GeneID" id="17249979"/>
<dbReference type="PROSITE" id="PS51384">
    <property type="entry name" value="FAD_FR"/>
    <property type="match status" value="1"/>
</dbReference>
<dbReference type="InterPro" id="IPR017927">
    <property type="entry name" value="FAD-bd_FR_type"/>
</dbReference>
<dbReference type="SUPFAM" id="SSF63380">
    <property type="entry name" value="Riboflavin synthase domain-like"/>
    <property type="match status" value="1"/>
</dbReference>
<protein>
    <recommendedName>
        <fullName evidence="8">FAD-binding FR-type domain-containing protein</fullName>
    </recommendedName>
</protein>
<dbReference type="PANTHER" id="PTHR11972:SF69">
    <property type="entry name" value="FERRIC REDUCTION OXIDASE 6-RELATED"/>
    <property type="match status" value="1"/>
</dbReference>